<accession>Q7P5B5</accession>
<dbReference type="SUPFAM" id="SSF53901">
    <property type="entry name" value="Thiolase-like"/>
    <property type="match status" value="1"/>
</dbReference>
<gene>
    <name evidence="4" type="ORF">FNV0889</name>
</gene>
<dbReference type="EC" id="2.3.1.41" evidence="4"/>
<dbReference type="InterPro" id="IPR016039">
    <property type="entry name" value="Thiolase-like"/>
</dbReference>
<protein>
    <submittedName>
        <fullName evidence="4">3-oxoacyl-[acyl-carrier-protein] synthase III</fullName>
        <ecNumber evidence="4">2.3.1.41</ecNumber>
    </submittedName>
</protein>
<keyword evidence="2" id="KW-0472">Membrane</keyword>
<feature type="domain" description="Beta-ketoacyl-[acyl-carrier-protein] synthase III C-terminal" evidence="3">
    <location>
        <begin position="1"/>
        <end position="43"/>
    </location>
</feature>
<keyword evidence="2" id="KW-0812">Transmembrane</keyword>
<evidence type="ECO:0000259" key="3">
    <source>
        <dbReference type="Pfam" id="PF08541"/>
    </source>
</evidence>
<dbReference type="Gene3D" id="3.40.47.10">
    <property type="match status" value="1"/>
</dbReference>
<keyword evidence="4" id="KW-0012">Acyltransferase</keyword>
<organism evidence="4 5">
    <name type="scientific">Fusobacterium vincentii ATCC 49256</name>
    <dbReference type="NCBI Taxonomy" id="209882"/>
    <lineage>
        <taxon>Bacteria</taxon>
        <taxon>Fusobacteriati</taxon>
        <taxon>Fusobacteriota</taxon>
        <taxon>Fusobacteriia</taxon>
        <taxon>Fusobacteriales</taxon>
        <taxon>Fusobacteriaceae</taxon>
        <taxon>Fusobacterium</taxon>
    </lineage>
</organism>
<reference evidence="4 5" key="1">
    <citation type="journal article" date="2003" name="Genome Res.">
        <title>Genome analysis of F. nucleatum sub spp vincentii and its comparison with the genome of F. nucleatum ATCC 25586.</title>
        <authorList>
            <person name="Kapatral V."/>
            <person name="Ivanova N."/>
            <person name="Anderson I."/>
            <person name="Reznik G."/>
            <person name="Bhattacharyya A."/>
            <person name="Gardner W.L."/>
            <person name="Mikhailova N."/>
            <person name="Lapidus A."/>
            <person name="Larsen N."/>
            <person name="D'Souza M."/>
            <person name="Walunas T."/>
            <person name="Haselkorn R."/>
            <person name="Overbeek R."/>
            <person name="Kyrpides N."/>
        </authorList>
    </citation>
    <scope>NUCLEOTIDE SEQUENCE [LARGE SCALE GENOMIC DNA]</scope>
    <source>
        <strain evidence="4 5">ATCC 49256</strain>
    </source>
</reference>
<comment type="caution">
    <text evidence="4">The sequence shown here is derived from an EMBL/GenBank/DDBJ whole genome shotgun (WGS) entry which is preliminary data.</text>
</comment>
<evidence type="ECO:0000313" key="4">
    <source>
        <dbReference type="EMBL" id="EAA23872.1"/>
    </source>
</evidence>
<sequence length="43" mass="4625">MVSASVPITLAHSLEKQKIKNNDIILLMGTAAGLTTNMMLIKI</sequence>
<dbReference type="GO" id="GO:0004315">
    <property type="term" value="F:3-oxoacyl-[acyl-carrier-protein] synthase activity"/>
    <property type="evidence" value="ECO:0007669"/>
    <property type="project" value="UniProtKB-EC"/>
</dbReference>
<dbReference type="EMBL" id="AABF01000076">
    <property type="protein sequence ID" value="EAA23872.1"/>
    <property type="molecule type" value="Genomic_DNA"/>
</dbReference>
<proteinExistence type="predicted"/>
<name>Q7P5B5_FUSVC</name>
<evidence type="ECO:0000256" key="1">
    <source>
        <dbReference type="ARBA" id="ARBA00022679"/>
    </source>
</evidence>
<evidence type="ECO:0000313" key="5">
    <source>
        <dbReference type="Proteomes" id="UP000006454"/>
    </source>
</evidence>
<feature type="transmembrane region" description="Helical" evidence="2">
    <location>
        <begin position="24"/>
        <end position="41"/>
    </location>
</feature>
<dbReference type="AlphaFoldDB" id="Q7P5B5"/>
<dbReference type="InterPro" id="IPR013747">
    <property type="entry name" value="ACP_syn_III_C"/>
</dbReference>
<evidence type="ECO:0000256" key="2">
    <source>
        <dbReference type="SAM" id="Phobius"/>
    </source>
</evidence>
<keyword evidence="1 4" id="KW-0808">Transferase</keyword>
<dbReference type="Proteomes" id="UP000006454">
    <property type="component" value="Unassembled WGS sequence"/>
</dbReference>
<dbReference type="Pfam" id="PF08541">
    <property type="entry name" value="ACP_syn_III_C"/>
    <property type="match status" value="1"/>
</dbReference>
<keyword evidence="2" id="KW-1133">Transmembrane helix</keyword>